<dbReference type="EC" id="3.1.-.-" evidence="9"/>
<dbReference type="NCBIfam" id="TIGR01573">
    <property type="entry name" value="cas2"/>
    <property type="match status" value="1"/>
</dbReference>
<keyword evidence="7 9" id="KW-0460">Magnesium</keyword>
<comment type="caution">
    <text evidence="10">The sequence shown here is derived from an EMBL/GenBank/DDBJ whole genome shotgun (WGS) entry which is preliminary data.</text>
</comment>
<dbReference type="Pfam" id="PF09827">
    <property type="entry name" value="CRISPR_Cas2"/>
    <property type="match status" value="1"/>
</dbReference>
<organism evidence="10 11">
    <name type="scientific">Bacillus thuringiensis</name>
    <dbReference type="NCBI Taxonomy" id="1428"/>
    <lineage>
        <taxon>Bacteria</taxon>
        <taxon>Bacillati</taxon>
        <taxon>Bacillota</taxon>
        <taxon>Bacilli</taxon>
        <taxon>Bacillales</taxon>
        <taxon>Bacillaceae</taxon>
        <taxon>Bacillus</taxon>
        <taxon>Bacillus cereus group</taxon>
    </lineage>
</organism>
<dbReference type="HAMAP" id="MF_01471">
    <property type="entry name" value="Cas2"/>
    <property type="match status" value="1"/>
</dbReference>
<comment type="function">
    <text evidence="9">CRISPR (clustered regularly interspaced short palindromic repeat), is an adaptive immune system that provides protection against mobile genetic elements (viruses, transposable elements and conjugative plasmids). CRISPR clusters contain sequences complementary to antecedent mobile elements and target invading nucleic acids. CRISPR clusters are transcribed and processed into CRISPR RNA (crRNA). Functions as a ssRNA-specific endoribonuclease. Involved in the integration of spacer DNA into the CRISPR cassette.</text>
</comment>
<keyword evidence="8 9" id="KW-0051">Antiviral defense</keyword>
<dbReference type="CDD" id="cd09638">
    <property type="entry name" value="Cas2_I_II_III"/>
    <property type="match status" value="1"/>
</dbReference>
<dbReference type="AlphaFoldDB" id="A0AAW9GTT4"/>
<evidence type="ECO:0000256" key="7">
    <source>
        <dbReference type="ARBA" id="ARBA00022842"/>
    </source>
</evidence>
<dbReference type="InterPro" id="IPR019199">
    <property type="entry name" value="Virulence_VapD/CRISPR_Cas2"/>
</dbReference>
<evidence type="ECO:0000256" key="6">
    <source>
        <dbReference type="ARBA" id="ARBA00022801"/>
    </source>
</evidence>
<evidence type="ECO:0000256" key="3">
    <source>
        <dbReference type="ARBA" id="ARBA00022722"/>
    </source>
</evidence>
<protein>
    <recommendedName>
        <fullName evidence="9">CRISPR-associated endoribonuclease Cas2</fullName>
        <ecNumber evidence="9">3.1.-.-</ecNumber>
    </recommendedName>
</protein>
<keyword evidence="3 9" id="KW-0540">Nuclease</keyword>
<dbReference type="GO" id="GO:0004521">
    <property type="term" value="F:RNA endonuclease activity"/>
    <property type="evidence" value="ECO:0007669"/>
    <property type="project" value="InterPro"/>
</dbReference>
<dbReference type="GO" id="GO:0051607">
    <property type="term" value="P:defense response to virus"/>
    <property type="evidence" value="ECO:0007669"/>
    <property type="project" value="UniProtKB-UniRule"/>
</dbReference>
<comment type="subunit">
    <text evidence="9">Homodimer, forms a heterotetramer with a Cas1 homodimer.</text>
</comment>
<gene>
    <name evidence="9 10" type="primary">cas2</name>
    <name evidence="10" type="ORF">SOH20_30155</name>
</gene>
<dbReference type="GO" id="GO:0016787">
    <property type="term" value="F:hydrolase activity"/>
    <property type="evidence" value="ECO:0007669"/>
    <property type="project" value="UniProtKB-KW"/>
</dbReference>
<evidence type="ECO:0000256" key="5">
    <source>
        <dbReference type="ARBA" id="ARBA00022759"/>
    </source>
</evidence>
<evidence type="ECO:0000256" key="1">
    <source>
        <dbReference type="ARBA" id="ARBA00001946"/>
    </source>
</evidence>
<evidence type="ECO:0000256" key="8">
    <source>
        <dbReference type="ARBA" id="ARBA00023118"/>
    </source>
</evidence>
<dbReference type="GO" id="GO:0046872">
    <property type="term" value="F:metal ion binding"/>
    <property type="evidence" value="ECO:0007669"/>
    <property type="project" value="UniProtKB-UniRule"/>
</dbReference>
<feature type="binding site" evidence="9">
    <location>
        <position position="12"/>
    </location>
    <ligand>
        <name>Mg(2+)</name>
        <dbReference type="ChEBI" id="CHEBI:18420"/>
        <note>catalytic</note>
    </ligand>
</feature>
<dbReference type="Proteomes" id="UP001274571">
    <property type="component" value="Unassembled WGS sequence"/>
</dbReference>
<evidence type="ECO:0000313" key="10">
    <source>
        <dbReference type="EMBL" id="MDY0855076.1"/>
    </source>
</evidence>
<dbReference type="GO" id="GO:0043571">
    <property type="term" value="P:maintenance of CRISPR repeat elements"/>
    <property type="evidence" value="ECO:0007669"/>
    <property type="project" value="UniProtKB-UniRule"/>
</dbReference>
<dbReference type="SUPFAM" id="SSF143430">
    <property type="entry name" value="TTP0101/SSO1404-like"/>
    <property type="match status" value="1"/>
</dbReference>
<dbReference type="InterPro" id="IPR021127">
    <property type="entry name" value="CRISPR_associated_Cas2"/>
</dbReference>
<keyword evidence="6 9" id="KW-0378">Hydrolase</keyword>
<evidence type="ECO:0000256" key="2">
    <source>
        <dbReference type="ARBA" id="ARBA00009959"/>
    </source>
</evidence>
<dbReference type="EMBL" id="JAXCMD010000018">
    <property type="protein sequence ID" value="MDY0855076.1"/>
    <property type="molecule type" value="Genomic_DNA"/>
</dbReference>
<reference evidence="10" key="1">
    <citation type="submission" date="2023-11" db="EMBL/GenBank/DDBJ databases">
        <title>Genome Sequence of Bacillus thuringiensis stain BLB 30AF.</title>
        <authorList>
            <person name="Farhat A."/>
        </authorList>
    </citation>
    <scope>NUCLEOTIDE SEQUENCE</scope>
    <source>
        <strain evidence="10">BLB30AF</strain>
    </source>
</reference>
<keyword evidence="4 9" id="KW-0479">Metal-binding</keyword>
<name>A0AAW9GTT4_BACTU</name>
<evidence type="ECO:0000256" key="4">
    <source>
        <dbReference type="ARBA" id="ARBA00022723"/>
    </source>
</evidence>
<evidence type="ECO:0000313" key="11">
    <source>
        <dbReference type="Proteomes" id="UP001274571"/>
    </source>
</evidence>
<comment type="cofactor">
    <cofactor evidence="1 9">
        <name>Mg(2+)</name>
        <dbReference type="ChEBI" id="CHEBI:18420"/>
    </cofactor>
</comment>
<dbReference type="RefSeq" id="WP_320750066.1">
    <property type="nucleotide sequence ID" value="NZ_JAXHDG010000022.1"/>
</dbReference>
<keyword evidence="5 9" id="KW-0255">Endonuclease</keyword>
<evidence type="ECO:0000256" key="9">
    <source>
        <dbReference type="HAMAP-Rule" id="MF_01471"/>
    </source>
</evidence>
<sequence length="106" mass="12517">MSNFMRILVFFDLPVKQKSERKEYMRFRKFLLNDGYDMLQFSVYCRICNGNEGTKKHVDRLKYNIPTKGSIRTLTVTDKQYAKMEFLVGKPTQTEKKATSAQLTLF</sequence>
<dbReference type="Gene3D" id="3.30.70.240">
    <property type="match status" value="1"/>
</dbReference>
<proteinExistence type="inferred from homology"/>
<accession>A0AAW9GTT4</accession>
<comment type="similarity">
    <text evidence="2 9">Belongs to the CRISPR-associated endoribonuclease Cas2 protein family.</text>
</comment>